<feature type="transmembrane region" description="Helical" evidence="1">
    <location>
        <begin position="114"/>
        <end position="135"/>
    </location>
</feature>
<feature type="transmembrane region" description="Helical" evidence="1">
    <location>
        <begin position="39"/>
        <end position="63"/>
    </location>
</feature>
<dbReference type="InterPro" id="IPR010559">
    <property type="entry name" value="Sig_transdc_His_kin_internal"/>
</dbReference>
<dbReference type="PANTHER" id="PTHR34220">
    <property type="entry name" value="SENSOR HISTIDINE KINASE YPDA"/>
    <property type="match status" value="1"/>
</dbReference>
<dbReference type="InterPro" id="IPR036890">
    <property type="entry name" value="HATPase_C_sf"/>
</dbReference>
<comment type="caution">
    <text evidence="3">The sequence shown here is derived from an EMBL/GenBank/DDBJ whole genome shotgun (WGS) entry which is preliminary data.</text>
</comment>
<feature type="domain" description="Signal transduction histidine kinase internal region" evidence="2">
    <location>
        <begin position="159"/>
        <end position="237"/>
    </location>
</feature>
<evidence type="ECO:0000313" key="4">
    <source>
        <dbReference type="Proteomes" id="UP001327027"/>
    </source>
</evidence>
<feature type="transmembrane region" description="Helical" evidence="1">
    <location>
        <begin position="75"/>
        <end position="102"/>
    </location>
</feature>
<reference evidence="3 4" key="1">
    <citation type="journal article" date="2013" name="Int. J. Syst. Evol. Microbiol.">
        <title>Aquimarina gracilis sp. nov., isolated from the gut microflora of a mussel, Mytilus coruscus, and emended description of Aquimarina spongiae.</title>
        <authorList>
            <person name="Park S.C."/>
            <person name="Choe H.N."/>
            <person name="Baik K.S."/>
            <person name="Seong C.N."/>
        </authorList>
    </citation>
    <scope>NUCLEOTIDE SEQUENCE [LARGE SCALE GENOMIC DNA]</scope>
    <source>
        <strain evidence="3 4">PSC32</strain>
    </source>
</reference>
<keyword evidence="4" id="KW-1185">Reference proteome</keyword>
<evidence type="ECO:0000256" key="1">
    <source>
        <dbReference type="SAM" id="Phobius"/>
    </source>
</evidence>
<dbReference type="Gene3D" id="3.30.565.10">
    <property type="entry name" value="Histidine kinase-like ATPase, C-terminal domain"/>
    <property type="match status" value="1"/>
</dbReference>
<gene>
    <name evidence="3" type="ORF">U6A24_04525</name>
</gene>
<dbReference type="InterPro" id="IPR050640">
    <property type="entry name" value="Bact_2-comp_sensor_kinase"/>
</dbReference>
<keyword evidence="3" id="KW-0808">Transferase</keyword>
<evidence type="ECO:0000259" key="2">
    <source>
        <dbReference type="Pfam" id="PF06580"/>
    </source>
</evidence>
<keyword evidence="1" id="KW-0472">Membrane</keyword>
<name>A0ABU5ZRK4_9FLAO</name>
<dbReference type="EMBL" id="JAYKLX010000002">
    <property type="protein sequence ID" value="MEB3344711.1"/>
    <property type="molecule type" value="Genomic_DNA"/>
</dbReference>
<evidence type="ECO:0000313" key="3">
    <source>
        <dbReference type="EMBL" id="MEB3344711.1"/>
    </source>
</evidence>
<dbReference type="RefSeq" id="WP_324179014.1">
    <property type="nucleotide sequence ID" value="NZ_BAABAW010000003.1"/>
</dbReference>
<dbReference type="Pfam" id="PF06580">
    <property type="entry name" value="His_kinase"/>
    <property type="match status" value="1"/>
</dbReference>
<keyword evidence="3" id="KW-0418">Kinase</keyword>
<organism evidence="3 4">
    <name type="scientific">Aquimarina gracilis</name>
    <dbReference type="NCBI Taxonomy" id="874422"/>
    <lineage>
        <taxon>Bacteria</taxon>
        <taxon>Pseudomonadati</taxon>
        <taxon>Bacteroidota</taxon>
        <taxon>Flavobacteriia</taxon>
        <taxon>Flavobacteriales</taxon>
        <taxon>Flavobacteriaceae</taxon>
        <taxon>Aquimarina</taxon>
    </lineage>
</organism>
<keyword evidence="1" id="KW-0812">Transmembrane</keyword>
<proteinExistence type="predicted"/>
<feature type="transmembrane region" description="Helical" evidence="1">
    <location>
        <begin position="7"/>
        <end position="27"/>
    </location>
</feature>
<protein>
    <submittedName>
        <fullName evidence="3">Histidine kinase</fullName>
    </submittedName>
</protein>
<dbReference type="Proteomes" id="UP001327027">
    <property type="component" value="Unassembled WGS sequence"/>
</dbReference>
<dbReference type="SUPFAM" id="SSF55874">
    <property type="entry name" value="ATPase domain of HSP90 chaperone/DNA topoisomerase II/histidine kinase"/>
    <property type="match status" value="1"/>
</dbReference>
<dbReference type="GO" id="GO:0016301">
    <property type="term" value="F:kinase activity"/>
    <property type="evidence" value="ECO:0007669"/>
    <property type="project" value="UniProtKB-KW"/>
</dbReference>
<accession>A0ABU5ZRK4</accession>
<keyword evidence="1" id="KW-1133">Transmembrane helix</keyword>
<sequence length="347" mass="40537">MKLTQQSWFWILQFLGWGGLALTQVFLKSAIIEDVSLNYIITEGILIVVSGVLFTSLMRWFYLRKISFDDFNLQTVLWVVVTILVTCFLLVGFEYMIASYFYSIFEGKEIEFNFLANILNTFFMLLFWGILYFSIKAFLRSQKEKVERLKLISNLKESQLNTLKGQINPHFMFNSLNNIRGLMLEDVPKSREMITKLSELLRYSLNSDTLDTILLQEELETVENYVELSKIQLEDRLEYREKVDKNVLDVEVPPMLIQMLIENAIKHGVSNQVKGGWVELEIHKEEYNLCIIVSNNGRLKQVKSSTRIGLNNIKERLRLLYGNKALFDLKEENDKVIAKIRIPLDES</sequence>
<dbReference type="PANTHER" id="PTHR34220:SF7">
    <property type="entry name" value="SENSOR HISTIDINE KINASE YPDA"/>
    <property type="match status" value="1"/>
</dbReference>